<dbReference type="InterPro" id="IPR036388">
    <property type="entry name" value="WH-like_DNA-bd_sf"/>
</dbReference>
<keyword evidence="1 2" id="KW-0694">RNA-binding</keyword>
<feature type="domain" description="HTH La-type RNA-binding" evidence="4">
    <location>
        <begin position="56"/>
        <end position="156"/>
    </location>
</feature>
<protein>
    <submittedName>
        <fullName evidence="5">La domain protein</fullName>
    </submittedName>
</protein>
<organism evidence="5 6">
    <name type="scientific">Babesia caballi</name>
    <dbReference type="NCBI Taxonomy" id="5871"/>
    <lineage>
        <taxon>Eukaryota</taxon>
        <taxon>Sar</taxon>
        <taxon>Alveolata</taxon>
        <taxon>Apicomplexa</taxon>
        <taxon>Aconoidasida</taxon>
        <taxon>Piroplasmida</taxon>
        <taxon>Babesiidae</taxon>
        <taxon>Babesia</taxon>
    </lineage>
</organism>
<proteinExistence type="predicted"/>
<evidence type="ECO:0000313" key="6">
    <source>
        <dbReference type="Proteomes" id="UP001497744"/>
    </source>
</evidence>
<dbReference type="InterPro" id="IPR006630">
    <property type="entry name" value="La_HTH"/>
</dbReference>
<dbReference type="CDD" id="cd00590">
    <property type="entry name" value="RRM_SF"/>
    <property type="match status" value="1"/>
</dbReference>
<evidence type="ECO:0000256" key="1">
    <source>
        <dbReference type="ARBA" id="ARBA00022884"/>
    </source>
</evidence>
<comment type="caution">
    <text evidence="5">The sequence shown here is derived from an EMBL/GenBank/DDBJ whole genome shotgun (WGS) entry which is preliminary data.</text>
</comment>
<evidence type="ECO:0000313" key="5">
    <source>
        <dbReference type="EMBL" id="GIX60815.1"/>
    </source>
</evidence>
<dbReference type="RefSeq" id="XP_067712886.1">
    <property type="nucleotide sequence ID" value="XM_067856785.1"/>
</dbReference>
<reference evidence="5 6" key="1">
    <citation type="submission" date="2021-06" db="EMBL/GenBank/DDBJ databases">
        <title>Genome sequence of Babesia caballi.</title>
        <authorList>
            <person name="Yamagishi J."/>
            <person name="Kidaka T."/>
            <person name="Ochi A."/>
        </authorList>
    </citation>
    <scope>NUCLEOTIDE SEQUENCE [LARGE SCALE GENOMIC DNA]</scope>
    <source>
        <strain evidence="5">USDA-D6B2</strain>
    </source>
</reference>
<evidence type="ECO:0000256" key="2">
    <source>
        <dbReference type="PROSITE-ProRule" id="PRU00332"/>
    </source>
</evidence>
<accession>A0AAV4LLW9</accession>
<dbReference type="GeneID" id="94192298"/>
<feature type="region of interest" description="Disordered" evidence="3">
    <location>
        <begin position="1"/>
        <end position="28"/>
    </location>
</feature>
<evidence type="ECO:0000256" key="3">
    <source>
        <dbReference type="SAM" id="MobiDB-lite"/>
    </source>
</evidence>
<keyword evidence="6" id="KW-1185">Reference proteome</keyword>
<dbReference type="InterPro" id="IPR036390">
    <property type="entry name" value="WH_DNA-bd_sf"/>
</dbReference>
<dbReference type="EMBL" id="BPLF01000001">
    <property type="protein sequence ID" value="GIX60815.1"/>
    <property type="molecule type" value="Genomic_DNA"/>
</dbReference>
<dbReference type="AlphaFoldDB" id="A0AAV4LLW9"/>
<sequence>MTEAEVSKRSLSVPEDEGSGVKRRMLDDTSSRVEEVEAFLGKSRVTDEEFKMVLLHATPEQRLRFIQRQIGHYLSNENLSRDNFYHQKFKEDSAKTGVDHVLELKYILSAKRMLDIKATPEDVKAALGSHPLPGITLEELSDTLYVKKSDGLPRYEGRKLFEKKKKFGETQDTYHAAGPILFVSNIPDGVREWQPVKDALQENKQIRVRFISPVSDSGSCFAWVSKSPEAMSAVKELSPVLEGATLQVSLIDSDEKYREFISTLKPSILSSRNKDLQRVHSEIMSSPLDIGGLTIRNFGCLRPLLNGVLDSCDHGTTIAVDSQAGILLQYIIEFHPRAAEKLCKGNRTLVGFEIAMGAFKEGSKKKCFLVVTKDDSSGKEFKEVGRQLRRLSPVLGLFHQQVPGMPPRDGAHHPKDGEARLRESLIGEKFGSCVTRT</sequence>
<dbReference type="PROSITE" id="PS50961">
    <property type="entry name" value="HTH_LA"/>
    <property type="match status" value="1"/>
</dbReference>
<dbReference type="GO" id="GO:0003723">
    <property type="term" value="F:RNA binding"/>
    <property type="evidence" value="ECO:0007669"/>
    <property type="project" value="UniProtKB-UniRule"/>
</dbReference>
<dbReference type="Gene3D" id="1.10.10.10">
    <property type="entry name" value="Winged helix-like DNA-binding domain superfamily/Winged helix DNA-binding domain"/>
    <property type="match status" value="1"/>
</dbReference>
<name>A0AAV4LLW9_BABCB</name>
<gene>
    <name evidence="5" type="ORF">BcabD6B2_02500</name>
</gene>
<dbReference type="SUPFAM" id="SSF46785">
    <property type="entry name" value="Winged helix' DNA-binding domain"/>
    <property type="match status" value="1"/>
</dbReference>
<evidence type="ECO:0000259" key="4">
    <source>
        <dbReference type="PROSITE" id="PS50961"/>
    </source>
</evidence>
<dbReference type="Proteomes" id="UP001497744">
    <property type="component" value="Unassembled WGS sequence"/>
</dbReference>